<dbReference type="EMBL" id="KB308771">
    <property type="protein sequence ID" value="ELT96658.1"/>
    <property type="molecule type" value="Genomic_DNA"/>
</dbReference>
<dbReference type="AlphaFoldDB" id="R7TRV2"/>
<reference evidence="3" key="1">
    <citation type="submission" date="2012-12" db="EMBL/GenBank/DDBJ databases">
        <authorList>
            <person name="Hellsten U."/>
            <person name="Grimwood J."/>
            <person name="Chapman J.A."/>
            <person name="Shapiro H."/>
            <person name="Aerts A."/>
            <person name="Otillar R.P."/>
            <person name="Terry A.Y."/>
            <person name="Boore J.L."/>
            <person name="Simakov O."/>
            <person name="Marletaz F."/>
            <person name="Cho S.-J."/>
            <person name="Edsinger-Gonzales E."/>
            <person name="Havlak P."/>
            <person name="Kuo D.-H."/>
            <person name="Larsson T."/>
            <person name="Lv J."/>
            <person name="Arendt D."/>
            <person name="Savage R."/>
            <person name="Osoegawa K."/>
            <person name="de Jong P."/>
            <person name="Lindberg D.R."/>
            <person name="Seaver E.C."/>
            <person name="Weisblat D.A."/>
            <person name="Putnam N.H."/>
            <person name="Grigoriev I.V."/>
            <person name="Rokhsar D.S."/>
        </authorList>
    </citation>
    <scope>NUCLEOTIDE SEQUENCE</scope>
    <source>
        <strain evidence="3">I ESC-2004</strain>
    </source>
</reference>
<evidence type="ECO:0000313" key="3">
    <source>
        <dbReference type="Proteomes" id="UP000014760"/>
    </source>
</evidence>
<evidence type="ECO:0000313" key="1">
    <source>
        <dbReference type="EMBL" id="ELT96658.1"/>
    </source>
</evidence>
<protein>
    <submittedName>
        <fullName evidence="1 2">Uncharacterized protein</fullName>
    </submittedName>
</protein>
<sequence length="285" mass="31681">MNAGLGTPLPGSLQGVRSEMALLYAICHLAGVSICTSKTSPSITVPSSIKIEKSTPFRDVLVEQRRPKRPAFISCVHDSNGNTEIVSATENPLVESRANSMLNAEAFVGKLRDLMVVVENLLEDMMSTRRSRRTSRETCYIDDGSATDISDGGSLTKQQLADTLSGISSTLSKCVLYANVVKESEQHLQRNYEGISRADYARFIREQIQEHHSHGLRSLICELDLAVYSMSERISENIHNHDVPSSGRTRSQIFDTNQNLVCEMVKMLNEVVSRMTPIISRIRHL</sequence>
<keyword evidence="3" id="KW-1185">Reference proteome</keyword>
<accession>R7TRV2</accession>
<proteinExistence type="predicted"/>
<reference evidence="2" key="3">
    <citation type="submission" date="2015-06" db="UniProtKB">
        <authorList>
            <consortium name="EnsemblMetazoa"/>
        </authorList>
    </citation>
    <scope>IDENTIFICATION</scope>
</reference>
<dbReference type="HOGENOM" id="CLU_977426_0_0_1"/>
<gene>
    <name evidence="1" type="ORF">CAPTEDRAFT_187394</name>
</gene>
<dbReference type="Proteomes" id="UP000014760">
    <property type="component" value="Unassembled WGS sequence"/>
</dbReference>
<reference evidence="1 3" key="2">
    <citation type="journal article" date="2013" name="Nature">
        <title>Insights into bilaterian evolution from three spiralian genomes.</title>
        <authorList>
            <person name="Simakov O."/>
            <person name="Marletaz F."/>
            <person name="Cho S.J."/>
            <person name="Edsinger-Gonzales E."/>
            <person name="Havlak P."/>
            <person name="Hellsten U."/>
            <person name="Kuo D.H."/>
            <person name="Larsson T."/>
            <person name="Lv J."/>
            <person name="Arendt D."/>
            <person name="Savage R."/>
            <person name="Osoegawa K."/>
            <person name="de Jong P."/>
            <person name="Grimwood J."/>
            <person name="Chapman J.A."/>
            <person name="Shapiro H."/>
            <person name="Aerts A."/>
            <person name="Otillar R.P."/>
            <person name="Terry A.Y."/>
            <person name="Boore J.L."/>
            <person name="Grigoriev I.V."/>
            <person name="Lindberg D.R."/>
            <person name="Seaver E.C."/>
            <person name="Weisblat D.A."/>
            <person name="Putnam N.H."/>
            <person name="Rokhsar D.S."/>
        </authorList>
    </citation>
    <scope>NUCLEOTIDE SEQUENCE</scope>
    <source>
        <strain evidence="1 3">I ESC-2004</strain>
    </source>
</reference>
<organism evidence="1">
    <name type="scientific">Capitella teleta</name>
    <name type="common">Polychaete worm</name>
    <dbReference type="NCBI Taxonomy" id="283909"/>
    <lineage>
        <taxon>Eukaryota</taxon>
        <taxon>Metazoa</taxon>
        <taxon>Spiralia</taxon>
        <taxon>Lophotrochozoa</taxon>
        <taxon>Annelida</taxon>
        <taxon>Polychaeta</taxon>
        <taxon>Sedentaria</taxon>
        <taxon>Scolecida</taxon>
        <taxon>Capitellidae</taxon>
        <taxon>Capitella</taxon>
    </lineage>
</organism>
<name>R7TRV2_CAPTE</name>
<evidence type="ECO:0000313" key="2">
    <source>
        <dbReference type="EnsemblMetazoa" id="CapteP187394"/>
    </source>
</evidence>
<dbReference type="EnsemblMetazoa" id="CapteT187394">
    <property type="protein sequence ID" value="CapteP187394"/>
    <property type="gene ID" value="CapteG187394"/>
</dbReference>
<dbReference type="EMBL" id="AMQN01011238">
    <property type="status" value="NOT_ANNOTATED_CDS"/>
    <property type="molecule type" value="Genomic_DNA"/>
</dbReference>